<name>A0A158M3M4_9BORD</name>
<keyword evidence="1" id="KW-1133">Transmembrane helix</keyword>
<comment type="caution">
    <text evidence="2">The sequence shown here is derived from an EMBL/GenBank/DDBJ whole genome shotgun (WGS) entry which is preliminary data.</text>
</comment>
<sequence>MPLLQKNIKKLTSGLRLGLFGRTFLLLAALMLVSLAAWLQVFFSME</sequence>
<keyword evidence="1" id="KW-0812">Transmembrane</keyword>
<proteinExistence type="predicted"/>
<organism evidence="2 3">
    <name type="scientific">Bordetella holmesii CDC-H585-BH</name>
    <dbReference type="NCBI Taxonomy" id="1331206"/>
    <lineage>
        <taxon>Bacteria</taxon>
        <taxon>Pseudomonadati</taxon>
        <taxon>Pseudomonadota</taxon>
        <taxon>Betaproteobacteria</taxon>
        <taxon>Burkholderiales</taxon>
        <taxon>Alcaligenaceae</taxon>
        <taxon>Bordetella</taxon>
    </lineage>
</organism>
<reference evidence="2 3" key="1">
    <citation type="submission" date="2014-03" db="EMBL/GenBank/DDBJ databases">
        <title>Genome sequence of Bordetella holmseii.</title>
        <authorList>
            <person name="Harvill E."/>
            <person name="Goodfield L.L."/>
            <person name="Ivanov Y."/>
            <person name="Meyer J.A."/>
            <person name="Newth C."/>
            <person name="Cassiday P."/>
            <person name="Tondella M.L."/>
            <person name="Liao P."/>
            <person name="Zimmerman J."/>
            <person name="Meert K."/>
            <person name="Wessel D."/>
            <person name="Berger J."/>
            <person name="Dean J.M."/>
            <person name="Holubkov R."/>
            <person name="Burr J."/>
            <person name="Liu T."/>
            <person name="Brinkac L.M."/>
            <person name="Sanka R."/>
            <person name="Kim M."/>
            <person name="Losada L."/>
        </authorList>
    </citation>
    <scope>NUCLEOTIDE SEQUENCE [LARGE SCALE GENOMIC DNA]</scope>
    <source>
        <strain evidence="2 3">CDC-H585-BH</strain>
    </source>
</reference>
<dbReference type="Proteomes" id="UP000026682">
    <property type="component" value="Unassembled WGS sequence"/>
</dbReference>
<evidence type="ECO:0000313" key="2">
    <source>
        <dbReference type="EMBL" id="KAK88745.1"/>
    </source>
</evidence>
<evidence type="ECO:0000313" key="3">
    <source>
        <dbReference type="Proteomes" id="UP000026682"/>
    </source>
</evidence>
<dbReference type="PATRIC" id="fig|1331206.3.peg.2718"/>
<gene>
    <name evidence="2" type="ORF">L497_0086</name>
</gene>
<dbReference type="EMBL" id="JFZZ01000111">
    <property type="protein sequence ID" value="KAK88745.1"/>
    <property type="molecule type" value="Genomic_DNA"/>
</dbReference>
<protein>
    <submittedName>
        <fullName evidence="2">Uncharacterized protein</fullName>
    </submittedName>
</protein>
<dbReference type="AlphaFoldDB" id="A0A158M3M4"/>
<feature type="transmembrane region" description="Helical" evidence="1">
    <location>
        <begin position="20"/>
        <end position="43"/>
    </location>
</feature>
<keyword evidence="1" id="KW-0472">Membrane</keyword>
<accession>A0A158M3M4</accession>
<evidence type="ECO:0000256" key="1">
    <source>
        <dbReference type="SAM" id="Phobius"/>
    </source>
</evidence>